<dbReference type="PROSITE" id="PS50103">
    <property type="entry name" value="ZF_C3H1"/>
    <property type="match status" value="1"/>
</dbReference>
<evidence type="ECO:0000259" key="5">
    <source>
        <dbReference type="PROSITE" id="PS50103"/>
    </source>
</evidence>
<organism evidence="6 7">
    <name type="scientific">Psophocarpus tetragonolobus</name>
    <name type="common">Winged bean</name>
    <name type="synonym">Dolichos tetragonolobus</name>
    <dbReference type="NCBI Taxonomy" id="3891"/>
    <lineage>
        <taxon>Eukaryota</taxon>
        <taxon>Viridiplantae</taxon>
        <taxon>Streptophyta</taxon>
        <taxon>Embryophyta</taxon>
        <taxon>Tracheophyta</taxon>
        <taxon>Spermatophyta</taxon>
        <taxon>Magnoliopsida</taxon>
        <taxon>eudicotyledons</taxon>
        <taxon>Gunneridae</taxon>
        <taxon>Pentapetalae</taxon>
        <taxon>rosids</taxon>
        <taxon>fabids</taxon>
        <taxon>Fabales</taxon>
        <taxon>Fabaceae</taxon>
        <taxon>Papilionoideae</taxon>
        <taxon>50 kb inversion clade</taxon>
        <taxon>NPAAA clade</taxon>
        <taxon>indigoferoid/millettioid clade</taxon>
        <taxon>Phaseoleae</taxon>
        <taxon>Psophocarpus</taxon>
    </lineage>
</organism>
<dbReference type="SUPFAM" id="SSF53098">
    <property type="entry name" value="Ribonuclease H-like"/>
    <property type="match status" value="1"/>
</dbReference>
<dbReference type="GO" id="GO:0008270">
    <property type="term" value="F:zinc ion binding"/>
    <property type="evidence" value="ECO:0007669"/>
    <property type="project" value="UniProtKB-KW"/>
</dbReference>
<dbReference type="InterPro" id="IPR002156">
    <property type="entry name" value="RNaseH_domain"/>
</dbReference>
<evidence type="ECO:0000256" key="3">
    <source>
        <dbReference type="ARBA" id="ARBA00022833"/>
    </source>
</evidence>
<dbReference type="Proteomes" id="UP001386955">
    <property type="component" value="Unassembled WGS sequence"/>
</dbReference>
<gene>
    <name evidence="6" type="ORF">VNO78_03344</name>
</gene>
<dbReference type="InterPro" id="IPR000571">
    <property type="entry name" value="Znf_CCCH"/>
</dbReference>
<dbReference type="InterPro" id="IPR036397">
    <property type="entry name" value="RNaseH_sf"/>
</dbReference>
<dbReference type="InterPro" id="IPR053151">
    <property type="entry name" value="RNase_H-like"/>
</dbReference>
<dbReference type="Pfam" id="PF13456">
    <property type="entry name" value="RVT_3"/>
    <property type="match status" value="1"/>
</dbReference>
<dbReference type="AlphaFoldDB" id="A0AAN9XVI4"/>
<keyword evidence="2 4" id="KW-0863">Zinc-finger</keyword>
<dbReference type="PANTHER" id="PTHR47723:SF19">
    <property type="entry name" value="POLYNUCLEOTIDYL TRANSFERASE, RIBONUCLEASE H-LIKE SUPERFAMILY PROTEIN"/>
    <property type="match status" value="1"/>
</dbReference>
<dbReference type="InterPro" id="IPR036855">
    <property type="entry name" value="Znf_CCCH_sf"/>
</dbReference>
<dbReference type="SUPFAM" id="SSF90229">
    <property type="entry name" value="CCCH zinc finger"/>
    <property type="match status" value="1"/>
</dbReference>
<evidence type="ECO:0000256" key="4">
    <source>
        <dbReference type="PROSITE-ProRule" id="PRU00723"/>
    </source>
</evidence>
<feature type="domain" description="C3H1-type" evidence="5">
    <location>
        <begin position="20"/>
        <end position="47"/>
    </location>
</feature>
<evidence type="ECO:0000313" key="7">
    <source>
        <dbReference type="Proteomes" id="UP001386955"/>
    </source>
</evidence>
<dbReference type="InterPro" id="IPR012337">
    <property type="entry name" value="RNaseH-like_sf"/>
</dbReference>
<name>A0AAN9XVI4_PSOTE</name>
<evidence type="ECO:0000313" key="6">
    <source>
        <dbReference type="EMBL" id="KAK7411900.1"/>
    </source>
</evidence>
<keyword evidence="3 4" id="KW-0862">Zinc</keyword>
<keyword evidence="1 4" id="KW-0479">Metal-binding</keyword>
<evidence type="ECO:0000256" key="1">
    <source>
        <dbReference type="ARBA" id="ARBA00022723"/>
    </source>
</evidence>
<dbReference type="PANTHER" id="PTHR47723">
    <property type="entry name" value="OS05G0353850 PROTEIN"/>
    <property type="match status" value="1"/>
</dbReference>
<proteinExistence type="predicted"/>
<protein>
    <recommendedName>
        <fullName evidence="5">C3H1-type domain-containing protein</fullName>
    </recommendedName>
</protein>
<feature type="zinc finger region" description="C3H1-type" evidence="4">
    <location>
        <begin position="20"/>
        <end position="47"/>
    </location>
</feature>
<accession>A0AAN9XVI4</accession>
<dbReference type="InterPro" id="IPR044730">
    <property type="entry name" value="RNase_H-like_dom_plant"/>
</dbReference>
<dbReference type="SMART" id="SM00356">
    <property type="entry name" value="ZnF_C3H1"/>
    <property type="match status" value="1"/>
</dbReference>
<dbReference type="Gene3D" id="3.30.420.10">
    <property type="entry name" value="Ribonuclease H-like superfamily/Ribonuclease H"/>
    <property type="match status" value="1"/>
</dbReference>
<dbReference type="CDD" id="cd06222">
    <property type="entry name" value="RNase_H_like"/>
    <property type="match status" value="1"/>
</dbReference>
<sequence>MDTKAARIKASMCVSRAPKKSSSSICKYWANGKCMLGEHCRHLHSWSDGILIRFHEHNPKPMRLVWWTAPPQDFVKINCDGAFSSFHGNKASAGGVVRDWKGKFVIGFSTLLNKCDTVIEAELLAIKIGIQETIYMGFKKLVIESDSYTAVQLINQGVQTSHPYHALVSSILHIVSMADLFCCNHVFREINSVADGFAKHGLSLPPRFGVQLFRCPPPFSSSSLCADKAGLIYSR</sequence>
<dbReference type="EMBL" id="JAYMYS010000001">
    <property type="protein sequence ID" value="KAK7411900.1"/>
    <property type="molecule type" value="Genomic_DNA"/>
</dbReference>
<keyword evidence="7" id="KW-1185">Reference proteome</keyword>
<dbReference type="GO" id="GO:0003676">
    <property type="term" value="F:nucleic acid binding"/>
    <property type="evidence" value="ECO:0007669"/>
    <property type="project" value="InterPro"/>
</dbReference>
<comment type="caution">
    <text evidence="6">The sequence shown here is derived from an EMBL/GenBank/DDBJ whole genome shotgun (WGS) entry which is preliminary data.</text>
</comment>
<reference evidence="6 7" key="1">
    <citation type="submission" date="2024-01" db="EMBL/GenBank/DDBJ databases">
        <title>The genomes of 5 underutilized Papilionoideae crops provide insights into root nodulation and disease resistanc.</title>
        <authorList>
            <person name="Jiang F."/>
        </authorList>
    </citation>
    <scope>NUCLEOTIDE SEQUENCE [LARGE SCALE GENOMIC DNA]</scope>
    <source>
        <strain evidence="6">DUOXIRENSHENG_FW03</strain>
        <tissue evidence="6">Leaves</tissue>
    </source>
</reference>
<evidence type="ECO:0000256" key="2">
    <source>
        <dbReference type="ARBA" id="ARBA00022771"/>
    </source>
</evidence>
<dbReference type="GO" id="GO:0004523">
    <property type="term" value="F:RNA-DNA hybrid ribonuclease activity"/>
    <property type="evidence" value="ECO:0007669"/>
    <property type="project" value="InterPro"/>
</dbReference>